<evidence type="ECO:0000256" key="2">
    <source>
        <dbReference type="SAM" id="MobiDB-lite"/>
    </source>
</evidence>
<sequence>MGLGNSDNDAVVDEAEVGGVSGGGGEFGKSFGSVSCSICLEVVTDNGNRSWAKLQCGHQFHLDCIGSAFNVKGAMQCPNCRKVEKGEWMYANGCRPMPEISLDDWVHDEDLYDLREFSSNNYHDLLVHHTIFAEHTALSSTSHPCPYIAYFGPIHPSPSTSSGGVSDGSNFNSHWNCPSLHSEVPNSYAFPAVDVHYHSWEHSSPPFSTTGNQIGSTDQPSISPLPQRSTRTSSDLPRSRSFMHPLHVGRSSTARTRSSITSSMLPPYQGSNARTRERVQALQANYHQPGHSPPIHTPTVSGSRRSNSQRSLSQVGTVASSSDQTGFYFVPSATSGRNFQEAENLPSIRFRAWERDHLPSFSLNQTDRDSSWGTFHQAASGSDSNIRSSGFRQRHGSESMSSHNRS</sequence>
<dbReference type="PROSITE" id="PS50089">
    <property type="entry name" value="ZF_RING_2"/>
    <property type="match status" value="1"/>
</dbReference>
<dbReference type="PANTHER" id="PTHR46798:SF3">
    <property type="entry name" value="RING FINGER FAMILY PROTEIN"/>
    <property type="match status" value="1"/>
</dbReference>
<dbReference type="GO" id="GO:0004842">
    <property type="term" value="F:ubiquitin-protein transferase activity"/>
    <property type="evidence" value="ECO:0007669"/>
    <property type="project" value="InterPro"/>
</dbReference>
<feature type="region of interest" description="Disordered" evidence="2">
    <location>
        <begin position="204"/>
        <end position="272"/>
    </location>
</feature>
<keyword evidence="1" id="KW-0863">Zinc-finger</keyword>
<accession>A0AAV8TYG6</accession>
<dbReference type="SUPFAM" id="SSF57850">
    <property type="entry name" value="RING/U-box"/>
    <property type="match status" value="1"/>
</dbReference>
<feature type="region of interest" description="Disordered" evidence="2">
    <location>
        <begin position="286"/>
        <end position="319"/>
    </location>
</feature>
<dbReference type="InterPro" id="IPR013083">
    <property type="entry name" value="Znf_RING/FYVE/PHD"/>
</dbReference>
<gene>
    <name evidence="4" type="ORF">K2173_027224</name>
</gene>
<dbReference type="Proteomes" id="UP001159364">
    <property type="component" value="Linkage Group LG02"/>
</dbReference>
<proteinExistence type="predicted"/>
<dbReference type="InterPro" id="IPR001841">
    <property type="entry name" value="Znf_RING"/>
</dbReference>
<dbReference type="PANTHER" id="PTHR46798">
    <property type="entry name" value="OS09G0511500 PROTEIN"/>
    <property type="match status" value="1"/>
</dbReference>
<comment type="caution">
    <text evidence="4">The sequence shown here is derived from an EMBL/GenBank/DDBJ whole genome shotgun (WGS) entry which is preliminary data.</text>
</comment>
<feature type="compositionally biased region" description="Low complexity" evidence="2">
    <location>
        <begin position="250"/>
        <end position="263"/>
    </location>
</feature>
<dbReference type="SMART" id="SM00184">
    <property type="entry name" value="RING"/>
    <property type="match status" value="1"/>
</dbReference>
<dbReference type="AlphaFoldDB" id="A0AAV8TYG6"/>
<dbReference type="EMBL" id="JAIWQS010000002">
    <property type="protein sequence ID" value="KAJ8772047.1"/>
    <property type="molecule type" value="Genomic_DNA"/>
</dbReference>
<dbReference type="GO" id="GO:0008270">
    <property type="term" value="F:zinc ion binding"/>
    <property type="evidence" value="ECO:0007669"/>
    <property type="project" value="UniProtKB-KW"/>
</dbReference>
<keyword evidence="1" id="KW-0862">Zinc</keyword>
<evidence type="ECO:0000313" key="4">
    <source>
        <dbReference type="EMBL" id="KAJ8772047.1"/>
    </source>
</evidence>
<feature type="compositionally biased region" description="Low complexity" evidence="2">
    <location>
        <begin position="301"/>
        <end position="313"/>
    </location>
</feature>
<dbReference type="Gene3D" id="3.30.40.10">
    <property type="entry name" value="Zinc/RING finger domain, C3HC4 (zinc finger)"/>
    <property type="match status" value="1"/>
</dbReference>
<keyword evidence="1" id="KW-0479">Metal-binding</keyword>
<name>A0AAV8TYG6_9ROSI</name>
<feature type="compositionally biased region" description="Polar residues" evidence="2">
    <location>
        <begin position="361"/>
        <end position="391"/>
    </location>
</feature>
<keyword evidence="5" id="KW-1185">Reference proteome</keyword>
<dbReference type="Pfam" id="PF13639">
    <property type="entry name" value="zf-RING_2"/>
    <property type="match status" value="1"/>
</dbReference>
<organism evidence="4 5">
    <name type="scientific">Erythroxylum novogranatense</name>
    <dbReference type="NCBI Taxonomy" id="1862640"/>
    <lineage>
        <taxon>Eukaryota</taxon>
        <taxon>Viridiplantae</taxon>
        <taxon>Streptophyta</taxon>
        <taxon>Embryophyta</taxon>
        <taxon>Tracheophyta</taxon>
        <taxon>Spermatophyta</taxon>
        <taxon>Magnoliopsida</taxon>
        <taxon>eudicotyledons</taxon>
        <taxon>Gunneridae</taxon>
        <taxon>Pentapetalae</taxon>
        <taxon>rosids</taxon>
        <taxon>fabids</taxon>
        <taxon>Malpighiales</taxon>
        <taxon>Erythroxylaceae</taxon>
        <taxon>Erythroxylum</taxon>
    </lineage>
</organism>
<feature type="domain" description="RING-type" evidence="3">
    <location>
        <begin position="36"/>
        <end position="81"/>
    </location>
</feature>
<evidence type="ECO:0000259" key="3">
    <source>
        <dbReference type="PROSITE" id="PS50089"/>
    </source>
</evidence>
<evidence type="ECO:0000256" key="1">
    <source>
        <dbReference type="PROSITE-ProRule" id="PRU00175"/>
    </source>
</evidence>
<evidence type="ECO:0000313" key="5">
    <source>
        <dbReference type="Proteomes" id="UP001159364"/>
    </source>
</evidence>
<feature type="region of interest" description="Disordered" evidence="2">
    <location>
        <begin position="361"/>
        <end position="406"/>
    </location>
</feature>
<dbReference type="InterPro" id="IPR044274">
    <property type="entry name" value="RFI2"/>
</dbReference>
<feature type="compositionally biased region" description="Polar residues" evidence="2">
    <location>
        <begin position="205"/>
        <end position="236"/>
    </location>
</feature>
<protein>
    <recommendedName>
        <fullName evidence="3">RING-type domain-containing protein</fullName>
    </recommendedName>
</protein>
<reference evidence="4 5" key="1">
    <citation type="submission" date="2021-09" db="EMBL/GenBank/DDBJ databases">
        <title>Genomic insights and catalytic innovation underlie evolution of tropane alkaloids biosynthesis.</title>
        <authorList>
            <person name="Wang Y.-J."/>
            <person name="Tian T."/>
            <person name="Huang J.-P."/>
            <person name="Huang S.-X."/>
        </authorList>
    </citation>
    <scope>NUCLEOTIDE SEQUENCE [LARGE SCALE GENOMIC DNA]</scope>
    <source>
        <strain evidence="4">KIB-2018</strain>
        <tissue evidence="4">Leaf</tissue>
    </source>
</reference>